<proteinExistence type="predicted"/>
<dbReference type="Pfam" id="PF23666">
    <property type="entry name" value="Rcc01698_C"/>
    <property type="match status" value="1"/>
</dbReference>
<dbReference type="Pfam" id="PF13550">
    <property type="entry name" value="Phage-tail_3"/>
    <property type="match status" value="1"/>
</dbReference>
<sequence>MSTESAIGAIVGGAIGFFVGGPAGAMYGAALGAGVGAVVGGVGISYDGPRLSDLSIQTSTYGADIARIHSKIVVSGNVLWLENNKLRERVRKVSSGGKGGGSSATKEYTYYATFHLGLCEGPVAGIRRIWCSDKLLYDAGSDDLETIIAGNAFGSNWTFYSGSDDQLPTARYEADVGVGNATGHRGLCYIEFRDFELTDYGNTLEGAQFRVELVKAADNAAPSFMYEREYDGQPVYADSAVFITATHATTEFVEIGGTEYCQARMFFNTYNHDGALIKVGSRTARIVRIGTTSIGAYKARPINGTTNFAIHDIVNDITGGDVPEFSGEIPAPTSWDSAIWSYAGGSYWFQTVTGFLMVRGSELVPVTVPGLVNYASIFIAEDPTTGRVYIRHGTSDSFVGELNPETGAILWSEVLFTGTVGVQASPFACYGGRMLVHDLSEVRVYDVSGTTAELIDSASAATVRGPVHAYAPSFGITNVGVYQISDRSSSDNSLLADVIEQEVELSGLLTAADIDVTTLTQEVKGYRVTGGSVRAALEPLAAAYQFDIIPSGYKLKAVPRGQASVLTVPYADLGATASDTPGDVFKMAREMDSQLPAKTVVKYLDAAREYDIGEQSSTRINTDAVNEVESELALVLGADEAAGIAEVLQSRAWLERTDASFTLPPTYLALEPCDVITVQTPEADYELLASELEYTQDGRIEVKAKPNAAAAYTPNASGGEGQTPPGTIGVAGPSLFVPLDIPVVDETVQDAPGFVGTLTGYTGGWPGGVVYRSPDNGQTWVDLQAWSAKCTIGSTPGALTEHDGYLIDQTQLNVIMISGALESITRDQLLAGYNYAAYGVDGRWEIVRFQNADLQADGSYTLSDFVRGDKGTEWATGLHQPGDWFILLGDPDNAFIGMAAELIGIDRLYRGITQRASIDTGDDVPFTYRGVNLEPLSPVDASATRDGSGNLTATFVRRSRLSGNWWSSGVVSPVGEATQAFEVDVMDGANVVRTIETATEAFSYSAADQTTDFGSPQSSITFRIYQLSETVGRGYAYEVTL</sequence>
<evidence type="ECO:0000313" key="3">
    <source>
        <dbReference type="EMBL" id="RGP57082.1"/>
    </source>
</evidence>
<dbReference type="OrthoDB" id="6021410at2"/>
<dbReference type="RefSeq" id="WP_118129818.1">
    <property type="nucleotide sequence ID" value="NZ_LMAZ01000001.1"/>
</dbReference>
<dbReference type="InterPro" id="IPR032876">
    <property type="entry name" value="J_dom"/>
</dbReference>
<keyword evidence="4" id="KW-1185">Reference proteome</keyword>
<name>A0A395RBA0_9PSED</name>
<organism evidence="3 4">
    <name type="scientific">Pseudomonas abyssi</name>
    <dbReference type="NCBI Taxonomy" id="170540"/>
    <lineage>
        <taxon>Bacteria</taxon>
        <taxon>Pseudomonadati</taxon>
        <taxon>Pseudomonadota</taxon>
        <taxon>Gammaproteobacteria</taxon>
        <taxon>Pseudomonadales</taxon>
        <taxon>Pseudomonadaceae</taxon>
        <taxon>Pseudomonas</taxon>
    </lineage>
</organism>
<accession>A0A395RBA0</accession>
<dbReference type="Proteomes" id="UP000265411">
    <property type="component" value="Unassembled WGS sequence"/>
</dbReference>
<reference evidence="3 4" key="1">
    <citation type="journal article" date="2018" name="Syst. Appl. Microbiol.">
        <title>Pseudomonas gallaeciensis sp. nov., isolated from crude-oil-contaminated intertidal sand samples after the Prestige oil spill.</title>
        <authorList>
            <person name="Mulet M."/>
            <person name="Sanchez D."/>
            <person name="Rodriguez A.C."/>
            <person name="Nogales B."/>
            <person name="Bosch R."/>
            <person name="Busquets A."/>
            <person name="Gomila M."/>
            <person name="Lalucat J."/>
            <person name="Garcia-Valdes E."/>
        </authorList>
    </citation>
    <scope>NUCLEOTIDE SEQUENCE [LARGE SCALE GENOMIC DNA]</scope>
    <source>
        <strain evidence="3 4">V113</strain>
    </source>
</reference>
<feature type="domain" description="Tip attachment protein J" evidence="1">
    <location>
        <begin position="531"/>
        <end position="686"/>
    </location>
</feature>
<gene>
    <name evidence="3" type="ORF">ASB58_07055</name>
</gene>
<evidence type="ECO:0000259" key="1">
    <source>
        <dbReference type="Pfam" id="PF13550"/>
    </source>
</evidence>
<evidence type="ECO:0000259" key="2">
    <source>
        <dbReference type="Pfam" id="PF23666"/>
    </source>
</evidence>
<dbReference type="AlphaFoldDB" id="A0A395RBA0"/>
<protein>
    <submittedName>
        <fullName evidence="3">Uncharacterized protein</fullName>
    </submittedName>
</protein>
<dbReference type="InterPro" id="IPR056490">
    <property type="entry name" value="Rcc01698_C"/>
</dbReference>
<feature type="domain" description="Rcc01698-like C-terminal" evidence="2">
    <location>
        <begin position="791"/>
        <end position="886"/>
    </location>
</feature>
<evidence type="ECO:0000313" key="4">
    <source>
        <dbReference type="Proteomes" id="UP000265411"/>
    </source>
</evidence>
<dbReference type="EMBL" id="LMAZ01000001">
    <property type="protein sequence ID" value="RGP57082.1"/>
    <property type="molecule type" value="Genomic_DNA"/>
</dbReference>
<comment type="caution">
    <text evidence="3">The sequence shown here is derived from an EMBL/GenBank/DDBJ whole genome shotgun (WGS) entry which is preliminary data.</text>
</comment>